<dbReference type="InterPro" id="IPR050800">
    <property type="entry name" value="ARTD/PARP"/>
</dbReference>
<dbReference type="GO" id="GO:0003950">
    <property type="term" value="F:NAD+ poly-ADP-ribosyltransferase activity"/>
    <property type="evidence" value="ECO:0007669"/>
    <property type="project" value="UniProtKB-UniRule"/>
</dbReference>
<dbReference type="GO" id="GO:0045087">
    <property type="term" value="P:innate immune response"/>
    <property type="evidence" value="ECO:0007669"/>
    <property type="project" value="UniProtKB-KW"/>
</dbReference>
<keyword evidence="11" id="KW-0548">Nucleotidyltransferase</keyword>
<dbReference type="InterPro" id="IPR008288">
    <property type="entry name" value="PARP"/>
</dbReference>
<evidence type="ECO:0000256" key="6">
    <source>
        <dbReference type="ARBA" id="ARBA00022499"/>
    </source>
</evidence>
<evidence type="ECO:0000256" key="28">
    <source>
        <dbReference type="ARBA" id="ARBA00048339"/>
    </source>
</evidence>
<keyword evidence="12 30" id="KW-0479">Metal-binding</keyword>
<comment type="catalytic activity">
    <reaction evidence="27">
        <text>L-histidyl-[protein] + NAD(+) = N(tele)-(ADP-D-ribosyl)-L-histidyl-[protein] + nicotinamide + H(+)</text>
        <dbReference type="Rhea" id="RHEA:72071"/>
        <dbReference type="Rhea" id="RHEA-COMP:9745"/>
        <dbReference type="Rhea" id="RHEA-COMP:18085"/>
        <dbReference type="ChEBI" id="CHEBI:15378"/>
        <dbReference type="ChEBI" id="CHEBI:17154"/>
        <dbReference type="ChEBI" id="CHEBI:29979"/>
        <dbReference type="ChEBI" id="CHEBI:57540"/>
        <dbReference type="ChEBI" id="CHEBI:191398"/>
    </reaction>
    <physiologicalReaction direction="left-to-right" evidence="27">
        <dbReference type="Rhea" id="RHEA:72072"/>
    </physiologicalReaction>
</comment>
<evidence type="ECO:0000313" key="40">
    <source>
        <dbReference type="Proteomes" id="UP000014760"/>
    </source>
</evidence>
<feature type="region of interest" description="Disordered" evidence="32">
    <location>
        <begin position="186"/>
        <end position="217"/>
    </location>
</feature>
<dbReference type="SMART" id="SM00773">
    <property type="entry name" value="WGR"/>
    <property type="match status" value="1"/>
</dbReference>
<dbReference type="Pfam" id="PF21728">
    <property type="entry name" value="PADR1_N"/>
    <property type="match status" value="1"/>
</dbReference>
<evidence type="ECO:0000256" key="16">
    <source>
        <dbReference type="ARBA" id="ARBA00022833"/>
    </source>
</evidence>
<keyword evidence="14" id="KW-0013">ADP-ribosylation</keyword>
<comment type="catalytic activity">
    <reaction evidence="28">
        <text>L-tyrosyl-[protein] + NAD(+) = O-(ADP-D-ribosyl)-L-tyrosyl-[protein] + nicotinamide + H(+)</text>
        <dbReference type="Rhea" id="RHEA:58236"/>
        <dbReference type="Rhea" id="RHEA-COMP:10136"/>
        <dbReference type="Rhea" id="RHEA-COMP:15092"/>
        <dbReference type="ChEBI" id="CHEBI:15378"/>
        <dbReference type="ChEBI" id="CHEBI:17154"/>
        <dbReference type="ChEBI" id="CHEBI:46858"/>
        <dbReference type="ChEBI" id="CHEBI:57540"/>
        <dbReference type="ChEBI" id="CHEBI:142557"/>
    </reaction>
    <physiologicalReaction direction="left-to-right" evidence="28">
        <dbReference type="Rhea" id="RHEA:58237"/>
    </physiologicalReaction>
</comment>
<dbReference type="PROSITE" id="PS50172">
    <property type="entry name" value="BRCT"/>
    <property type="match status" value="1"/>
</dbReference>
<keyword evidence="10 30" id="KW-0808">Transferase</keyword>
<dbReference type="GO" id="GO:1990404">
    <property type="term" value="F:NAD+-protein mono-ADP-ribosyltransferase activity"/>
    <property type="evidence" value="ECO:0007669"/>
    <property type="project" value="TreeGrafter"/>
</dbReference>
<dbReference type="Gene3D" id="2.20.25.630">
    <property type="match status" value="1"/>
</dbReference>
<keyword evidence="40" id="KW-1185">Reference proteome</keyword>
<evidence type="ECO:0000256" key="1">
    <source>
        <dbReference type="ARBA" id="ARBA00004286"/>
    </source>
</evidence>
<accession>R7TI88</accession>
<dbReference type="Gene3D" id="3.40.50.10190">
    <property type="entry name" value="BRCT domain"/>
    <property type="match status" value="1"/>
</dbReference>
<keyword evidence="21" id="KW-0804">Transcription</keyword>
<gene>
    <name evidence="38" type="ORF">CAPTEDRAFT_223861</name>
</gene>
<keyword evidence="16 30" id="KW-0862">Zinc</keyword>
<evidence type="ECO:0000256" key="14">
    <source>
        <dbReference type="ARBA" id="ARBA00022765"/>
    </source>
</evidence>
<dbReference type="PROSITE" id="PS51059">
    <property type="entry name" value="PARP_CATALYTIC"/>
    <property type="match status" value="1"/>
</dbReference>
<dbReference type="OrthoDB" id="429950at2759"/>
<dbReference type="GO" id="GO:0051287">
    <property type="term" value="F:NAD binding"/>
    <property type="evidence" value="ECO:0007669"/>
    <property type="project" value="UniProtKB-UniRule"/>
</dbReference>
<feature type="domain" description="WGR" evidence="37">
    <location>
        <begin position="509"/>
        <end position="607"/>
    </location>
</feature>
<evidence type="ECO:0000256" key="30">
    <source>
        <dbReference type="PIRNR" id="PIRNR000489"/>
    </source>
</evidence>
<keyword evidence="8" id="KW-0399">Innate immunity</keyword>
<evidence type="ECO:0000259" key="37">
    <source>
        <dbReference type="PROSITE" id="PS51977"/>
    </source>
</evidence>
<dbReference type="EMBL" id="AMQN01012693">
    <property type="status" value="NOT_ANNOTATED_CDS"/>
    <property type="molecule type" value="Genomic_DNA"/>
</dbReference>
<keyword evidence="6" id="KW-1017">Isopeptide bond</keyword>
<evidence type="ECO:0000259" key="33">
    <source>
        <dbReference type="PROSITE" id="PS50064"/>
    </source>
</evidence>
<dbReference type="PANTHER" id="PTHR10459:SF112">
    <property type="entry name" value="POLY [ADP-RIBOSE] POLYMERASE 1"/>
    <property type="match status" value="1"/>
</dbReference>
<reference evidence="39" key="3">
    <citation type="submission" date="2015-06" db="UniProtKB">
        <authorList>
            <consortium name="EnsemblMetazoa"/>
        </authorList>
    </citation>
    <scope>IDENTIFICATION</scope>
</reference>
<evidence type="ECO:0000259" key="34">
    <source>
        <dbReference type="PROSITE" id="PS50172"/>
    </source>
</evidence>
<evidence type="ECO:0000256" key="7">
    <source>
        <dbReference type="ARBA" id="ARBA00022533"/>
    </source>
</evidence>
<comment type="catalytic activity">
    <reaction evidence="26 30">
        <text>NAD(+) + (ADP-D-ribosyl)n-acceptor = nicotinamide + (ADP-D-ribosyl)n+1-acceptor + H(+).</text>
        <dbReference type="EC" id="2.4.2.30"/>
    </reaction>
</comment>
<comment type="subcellular location">
    <subcellularLocation>
        <location evidence="1">Chromosome</location>
    </subcellularLocation>
    <subcellularLocation>
        <location evidence="2">Cytoplasm</location>
        <location evidence="2">Cytosol</location>
    </subcellularLocation>
    <subcellularLocation>
        <location evidence="3">Nucleus</location>
        <location evidence="3">Nucleolus</location>
    </subcellularLocation>
</comment>
<keyword evidence="17" id="KW-0391">Immunity</keyword>
<dbReference type="Pfam" id="PF05406">
    <property type="entry name" value="WGR"/>
    <property type="match status" value="1"/>
</dbReference>
<dbReference type="Proteomes" id="UP000014760">
    <property type="component" value="Unassembled WGS sequence"/>
</dbReference>
<dbReference type="PIRSF" id="PIRSF000489">
    <property type="entry name" value="NAD_ADPRT"/>
    <property type="match status" value="1"/>
</dbReference>
<dbReference type="PROSITE" id="PS51977">
    <property type="entry name" value="WGR"/>
    <property type="match status" value="1"/>
</dbReference>
<dbReference type="FunFam" id="2.20.25.630:FF:000001">
    <property type="entry name" value="Poly [ADP-ribose] polymerase"/>
    <property type="match status" value="1"/>
</dbReference>
<evidence type="ECO:0000313" key="39">
    <source>
        <dbReference type="EnsemblMetazoa" id="CapteP223861"/>
    </source>
</evidence>
<dbReference type="Gene3D" id="3.90.228.10">
    <property type="match status" value="1"/>
</dbReference>
<dbReference type="SMART" id="SM01336">
    <property type="entry name" value="zf-PARP"/>
    <property type="match status" value="2"/>
</dbReference>
<evidence type="ECO:0000256" key="18">
    <source>
        <dbReference type="ARBA" id="ARBA00023015"/>
    </source>
</evidence>
<sequence length="994" mass="110079">MSDCDFKAEYAKSGRASCKACKSSIAKSSLRLAIMVQVPNWFHSNCFWKRAKVLSQTDIDGFDSLRWEDQEAIKGHIGGGGGGSSSSKGGSAASPLSDYSVEYAKSSQSGCRGCGNKIGKNEVRVSKKDYDSMKAKMYGPVALWHHVQCFVDARDDLEFTSDMDPTSIVGFKKLKKEDQEMLIGKLGKPTAKKRKTSNSTEASGGKKAKKEETEEEKKLRLQSKDLWNIRDNLEKEVSNDALKGLLEYNGQALATGESRLLDAVSDCMLFGPLEPCPECGGQLKYRGDAYYCTGNVTEWTKCQHNTQDPKRKAFKVPKEYHDVAFLKGFKFKKRSRVFPAVTASGSSQVLSSSSAAKPLSGMRFVIGKTTESKEQLTRVIVGMGGKVVNQCDQRTMAVISTQKEAEKKSKLMKEAKAADVHVVSEQFLSAAAKGGAVLLVQTHSLCPWGSDPISRVEDVVEGASCSKSASKSLKSQREEAYFTKSIPDKVKMTVKGGAAVDPDSGLENVAHVLEEKGTPFNAVLGLVDIARGTNSYYKLQILEADKGSPFWVFRAWGRVGTTIGGSKAEKFLSKENAKEKFYEVYADKTGNDWQQHKLGFVKQPNKFYPLDIDYGADDDEVKSLSKCGANSRLSLPVQDLIKLIFDIESMKKAMVEFEIDLKKMPLGKLSKKQIEDAYKVLTELTELIRNEGSATSFLDASNRFYTLIPHDFGMKKPPMLDTEEVVKVGSALCTDCLTVVQSKIDMLDNLLDIEVAYSLLKGGDQNGSKDPVDVHYEKLKTDIKPMDKSSEEYLRLKEYVKKTHAATHNTYDLDVEEIFTVARDGEAKRFRPFRDLHNRQLLWHGSRTTNYAGILSQGLRIAPPEAPVTGYMFGKGLYFADMVSKSANYCRATKTDPTGLLLLCDVALGNMHELKAAEYVQKLPKGKHSTKGCGMTTPEPSTFYTNNDGVVYPIGEGTEADIGQSSLLYNEYIVYDQSQVQIKYMLKVKFGFKW</sequence>
<evidence type="ECO:0000256" key="13">
    <source>
        <dbReference type="ARBA" id="ARBA00022737"/>
    </source>
</evidence>
<dbReference type="GO" id="GO:0070212">
    <property type="term" value="P:protein poly-ADP-ribosylation"/>
    <property type="evidence" value="ECO:0007669"/>
    <property type="project" value="TreeGrafter"/>
</dbReference>
<dbReference type="GO" id="GO:0005829">
    <property type="term" value="C:cytosol"/>
    <property type="evidence" value="ECO:0007669"/>
    <property type="project" value="UniProtKB-SubCell"/>
</dbReference>
<evidence type="ECO:0000256" key="4">
    <source>
        <dbReference type="ARBA" id="ARBA00022454"/>
    </source>
</evidence>
<keyword evidence="4" id="KW-0158">Chromosome</keyword>
<dbReference type="InterPro" id="IPR038650">
    <property type="entry name" value="PADR1_C_dom_sf"/>
</dbReference>
<evidence type="ECO:0000256" key="19">
    <source>
        <dbReference type="ARBA" id="ARBA00023027"/>
    </source>
</evidence>
<evidence type="ECO:0000256" key="31">
    <source>
        <dbReference type="RuleBase" id="RU362114"/>
    </source>
</evidence>
<evidence type="ECO:0000256" key="12">
    <source>
        <dbReference type="ARBA" id="ARBA00022723"/>
    </source>
</evidence>
<dbReference type="GO" id="GO:0003677">
    <property type="term" value="F:DNA binding"/>
    <property type="evidence" value="ECO:0007669"/>
    <property type="project" value="UniProtKB-UniRule"/>
</dbReference>
<evidence type="ECO:0000256" key="3">
    <source>
        <dbReference type="ARBA" id="ARBA00004604"/>
    </source>
</evidence>
<dbReference type="InterPro" id="IPR012982">
    <property type="entry name" value="PARP1-like_PADR1_Zn_ribbon"/>
</dbReference>
<keyword evidence="19 30" id="KW-0520">NAD</keyword>
<dbReference type="SUPFAM" id="SSF57716">
    <property type="entry name" value="Glucocorticoid receptor-like (DNA-binding domain)"/>
    <property type="match status" value="2"/>
</dbReference>
<dbReference type="STRING" id="283909.R7TI88"/>
<evidence type="ECO:0000259" key="35">
    <source>
        <dbReference type="PROSITE" id="PS51059"/>
    </source>
</evidence>
<dbReference type="Pfam" id="PF08063">
    <property type="entry name" value="Zn_ribbon_PADR1"/>
    <property type="match status" value="1"/>
</dbReference>
<dbReference type="GO" id="GO:0008270">
    <property type="term" value="F:zinc ion binding"/>
    <property type="evidence" value="ECO:0007669"/>
    <property type="project" value="UniProtKB-KW"/>
</dbReference>
<dbReference type="InterPro" id="IPR008893">
    <property type="entry name" value="WGR_domain"/>
</dbReference>
<dbReference type="PANTHER" id="PTHR10459">
    <property type="entry name" value="DNA LIGASE"/>
    <property type="match status" value="1"/>
</dbReference>
<dbReference type="InterPro" id="IPR004102">
    <property type="entry name" value="Poly(ADP-ribose)pol_reg_dom"/>
</dbReference>
<evidence type="ECO:0000256" key="27">
    <source>
        <dbReference type="ARBA" id="ARBA00048241"/>
    </source>
</evidence>
<dbReference type="SUPFAM" id="SSF52113">
    <property type="entry name" value="BRCT domain"/>
    <property type="match status" value="1"/>
</dbReference>
<dbReference type="InterPro" id="IPR001357">
    <property type="entry name" value="BRCT_dom"/>
</dbReference>
<evidence type="ECO:0000313" key="38">
    <source>
        <dbReference type="EMBL" id="ELT93548.1"/>
    </source>
</evidence>
<dbReference type="Gene3D" id="1.10.20.130">
    <property type="match status" value="1"/>
</dbReference>
<evidence type="ECO:0000256" key="17">
    <source>
        <dbReference type="ARBA" id="ARBA00022859"/>
    </source>
</evidence>
<evidence type="ECO:0000256" key="24">
    <source>
        <dbReference type="ARBA" id="ARBA00024164"/>
    </source>
</evidence>
<dbReference type="OMA" id="MNFKYKY"/>
<dbReference type="Pfam" id="PF02877">
    <property type="entry name" value="PARP_reg"/>
    <property type="match status" value="1"/>
</dbReference>
<dbReference type="InterPro" id="IPR012317">
    <property type="entry name" value="Poly(ADP-ribose)pol_cat_dom"/>
</dbReference>
<name>R7TI88_CAPTE</name>
<dbReference type="InterPro" id="IPR036420">
    <property type="entry name" value="BRCT_dom_sf"/>
</dbReference>
<evidence type="ECO:0000256" key="5">
    <source>
        <dbReference type="ARBA" id="ARBA00022490"/>
    </source>
</evidence>
<dbReference type="Gene3D" id="3.30.1740.10">
    <property type="entry name" value="Zinc finger, PARP-type"/>
    <property type="match status" value="2"/>
</dbReference>
<dbReference type="Pfam" id="PF00533">
    <property type="entry name" value="BRCT"/>
    <property type="match status" value="1"/>
</dbReference>
<reference evidence="38 40" key="2">
    <citation type="journal article" date="2013" name="Nature">
        <title>Insights into bilaterian evolution from three spiralian genomes.</title>
        <authorList>
            <person name="Simakov O."/>
            <person name="Marletaz F."/>
            <person name="Cho S.J."/>
            <person name="Edsinger-Gonzales E."/>
            <person name="Havlak P."/>
            <person name="Hellsten U."/>
            <person name="Kuo D.H."/>
            <person name="Larsson T."/>
            <person name="Lv J."/>
            <person name="Arendt D."/>
            <person name="Savage R."/>
            <person name="Osoegawa K."/>
            <person name="de Jong P."/>
            <person name="Grimwood J."/>
            <person name="Chapman J.A."/>
            <person name="Shapiro H."/>
            <person name="Aerts A."/>
            <person name="Otillar R.P."/>
            <person name="Terry A.Y."/>
            <person name="Boore J.L."/>
            <person name="Grigoriev I.V."/>
            <person name="Lindberg D.R."/>
            <person name="Seaver E.C."/>
            <person name="Weisblat D.A."/>
            <person name="Putnam N.H."/>
            <person name="Rokhsar D.S."/>
        </authorList>
    </citation>
    <scope>NUCLEOTIDE SEQUENCE</scope>
    <source>
        <strain evidence="38 40">I ESC-2004</strain>
    </source>
</reference>
<dbReference type="InterPro" id="IPR001510">
    <property type="entry name" value="Znf_PARP"/>
</dbReference>
<organism evidence="38">
    <name type="scientific">Capitella teleta</name>
    <name type="common">Polychaete worm</name>
    <dbReference type="NCBI Taxonomy" id="283909"/>
    <lineage>
        <taxon>Eukaryota</taxon>
        <taxon>Metazoa</taxon>
        <taxon>Spiralia</taxon>
        <taxon>Lophotrochozoa</taxon>
        <taxon>Annelida</taxon>
        <taxon>Polychaeta</taxon>
        <taxon>Sedentaria</taxon>
        <taxon>Scolecida</taxon>
        <taxon>Capitellidae</taxon>
        <taxon>Capitella</taxon>
    </lineage>
</organism>
<comment type="catalytic activity">
    <reaction evidence="29">
        <text>L-seryl-[protein] + NAD(+) = O-(ADP-D-ribosyl)-L-seryl-[protein] + nicotinamide + H(+)</text>
        <dbReference type="Rhea" id="RHEA:58232"/>
        <dbReference type="Rhea" id="RHEA-COMP:9863"/>
        <dbReference type="Rhea" id="RHEA-COMP:15091"/>
        <dbReference type="ChEBI" id="CHEBI:15378"/>
        <dbReference type="ChEBI" id="CHEBI:17154"/>
        <dbReference type="ChEBI" id="CHEBI:29999"/>
        <dbReference type="ChEBI" id="CHEBI:57540"/>
        <dbReference type="ChEBI" id="CHEBI:142556"/>
    </reaction>
    <physiologicalReaction direction="left-to-right" evidence="29">
        <dbReference type="Rhea" id="RHEA:58233"/>
    </physiologicalReaction>
</comment>
<dbReference type="EnsemblMetazoa" id="CapteT223861">
    <property type="protein sequence ID" value="CapteP223861"/>
    <property type="gene ID" value="CapteG223861"/>
</dbReference>
<dbReference type="InterPro" id="IPR036957">
    <property type="entry name" value="Znf_PARP_sf"/>
</dbReference>
<evidence type="ECO:0000256" key="15">
    <source>
        <dbReference type="ARBA" id="ARBA00022771"/>
    </source>
</evidence>
<dbReference type="InterPro" id="IPR036616">
    <property type="entry name" value="Poly(ADP-ribose)pol_reg_dom_sf"/>
</dbReference>
<dbReference type="InterPro" id="IPR049296">
    <property type="entry name" value="PARP1-like_PADR1_N"/>
</dbReference>
<dbReference type="GO" id="GO:0016779">
    <property type="term" value="F:nucleotidyltransferase activity"/>
    <property type="evidence" value="ECO:0007669"/>
    <property type="project" value="UniProtKB-KW"/>
</dbReference>
<proteinExistence type="inferred from homology"/>
<dbReference type="PROSITE" id="PS52007">
    <property type="entry name" value="PADR1"/>
    <property type="match status" value="1"/>
</dbReference>
<dbReference type="GO" id="GO:0006302">
    <property type="term" value="P:double-strand break repair"/>
    <property type="evidence" value="ECO:0007669"/>
    <property type="project" value="TreeGrafter"/>
</dbReference>
<evidence type="ECO:0000256" key="23">
    <source>
        <dbReference type="ARBA" id="ARBA00024159"/>
    </source>
</evidence>
<feature type="domain" description="BRCT" evidence="34">
    <location>
        <begin position="354"/>
        <end position="445"/>
    </location>
</feature>
<dbReference type="PROSITE" id="PS51060">
    <property type="entry name" value="PARP_ALPHA_HD"/>
    <property type="match status" value="1"/>
</dbReference>
<evidence type="ECO:0000256" key="11">
    <source>
        <dbReference type="ARBA" id="ARBA00022695"/>
    </source>
</evidence>
<keyword evidence="13" id="KW-0677">Repeat</keyword>
<dbReference type="AlphaFoldDB" id="R7TI88"/>
<keyword evidence="18" id="KW-0805">Transcription regulation</keyword>
<dbReference type="InterPro" id="IPR036930">
    <property type="entry name" value="WGR_dom_sf"/>
</dbReference>
<evidence type="ECO:0000256" key="8">
    <source>
        <dbReference type="ARBA" id="ARBA00022588"/>
    </source>
</evidence>
<dbReference type="Gene3D" id="1.20.142.10">
    <property type="entry name" value="Poly(ADP-ribose) polymerase, regulatory domain"/>
    <property type="match status" value="1"/>
</dbReference>
<dbReference type="Pfam" id="PF00645">
    <property type="entry name" value="zf-PARP"/>
    <property type="match status" value="2"/>
</dbReference>
<dbReference type="SUPFAM" id="SSF56399">
    <property type="entry name" value="ADP-ribosylation"/>
    <property type="match status" value="1"/>
</dbReference>
<keyword evidence="7" id="KW-0021">Allosteric enzyme</keyword>
<dbReference type="CDD" id="cd17747">
    <property type="entry name" value="BRCT_PARP1"/>
    <property type="match status" value="1"/>
</dbReference>
<evidence type="ECO:0000256" key="10">
    <source>
        <dbReference type="ARBA" id="ARBA00022679"/>
    </source>
</evidence>
<evidence type="ECO:0000256" key="9">
    <source>
        <dbReference type="ARBA" id="ARBA00022676"/>
    </source>
</evidence>
<feature type="domain" description="PARP alpha-helical" evidence="36">
    <location>
        <begin position="630"/>
        <end position="761"/>
    </location>
</feature>
<evidence type="ECO:0000256" key="2">
    <source>
        <dbReference type="ARBA" id="ARBA00004514"/>
    </source>
</evidence>
<keyword evidence="20 30" id="KW-0238">DNA-binding</keyword>
<keyword evidence="5" id="KW-0963">Cytoplasm</keyword>
<evidence type="ECO:0000256" key="29">
    <source>
        <dbReference type="ARBA" id="ARBA00048575"/>
    </source>
</evidence>
<evidence type="ECO:0000256" key="26">
    <source>
        <dbReference type="ARBA" id="ARBA00033987"/>
    </source>
</evidence>
<comment type="similarity">
    <text evidence="25">Belongs to the ARTD/PARP family.</text>
</comment>
<evidence type="ECO:0000259" key="36">
    <source>
        <dbReference type="PROSITE" id="PS51060"/>
    </source>
</evidence>
<dbReference type="SMART" id="SM00292">
    <property type="entry name" value="BRCT"/>
    <property type="match status" value="1"/>
</dbReference>
<comment type="catalytic activity">
    <reaction evidence="24">
        <text>L-aspartyl-[protein] + NAD(+) = 4-O-(ADP-D-ribosyl)-L-aspartyl-[protein] + nicotinamide</text>
        <dbReference type="Rhea" id="RHEA:54424"/>
        <dbReference type="Rhea" id="RHEA-COMP:9867"/>
        <dbReference type="Rhea" id="RHEA-COMP:13832"/>
        <dbReference type="ChEBI" id="CHEBI:17154"/>
        <dbReference type="ChEBI" id="CHEBI:29961"/>
        <dbReference type="ChEBI" id="CHEBI:57540"/>
        <dbReference type="ChEBI" id="CHEBI:138102"/>
    </reaction>
    <physiologicalReaction direction="left-to-right" evidence="24">
        <dbReference type="Rhea" id="RHEA:54425"/>
    </physiologicalReaction>
</comment>
<dbReference type="EMBL" id="KB309695">
    <property type="protein sequence ID" value="ELT93548.1"/>
    <property type="molecule type" value="Genomic_DNA"/>
</dbReference>
<dbReference type="HOGENOM" id="CLU_004841_0_0_1"/>
<dbReference type="EC" id="2.4.2.30" evidence="30"/>
<dbReference type="CDD" id="cd01437">
    <property type="entry name" value="parp_like"/>
    <property type="match status" value="1"/>
</dbReference>
<feature type="domain" description="PARP-type" evidence="33">
    <location>
        <begin position="6"/>
        <end position="81"/>
    </location>
</feature>
<dbReference type="GO" id="GO:0005694">
    <property type="term" value="C:chromosome"/>
    <property type="evidence" value="ECO:0007669"/>
    <property type="project" value="UniProtKB-SubCell"/>
</dbReference>
<dbReference type="PROSITE" id="PS50064">
    <property type="entry name" value="ZF_PARP_2"/>
    <property type="match status" value="2"/>
</dbReference>
<evidence type="ECO:0000256" key="22">
    <source>
        <dbReference type="ARBA" id="ARBA00023242"/>
    </source>
</evidence>
<dbReference type="FunFam" id="1.20.142.10:FF:000001">
    <property type="entry name" value="Poly [ADP-ribose] polymerase"/>
    <property type="match status" value="1"/>
</dbReference>
<keyword evidence="22 30" id="KW-0539">Nucleus</keyword>
<protein>
    <recommendedName>
        <fullName evidence="30 31">Poly [ADP-ribose] polymerase</fullName>
        <ecNumber evidence="30">2.4.2.30</ecNumber>
    </recommendedName>
</protein>
<evidence type="ECO:0000256" key="21">
    <source>
        <dbReference type="ARBA" id="ARBA00023163"/>
    </source>
</evidence>
<dbReference type="FunCoup" id="R7TI88">
    <property type="interactions" value="469"/>
</dbReference>
<reference evidence="40" key="1">
    <citation type="submission" date="2012-12" db="EMBL/GenBank/DDBJ databases">
        <authorList>
            <person name="Hellsten U."/>
            <person name="Grimwood J."/>
            <person name="Chapman J.A."/>
            <person name="Shapiro H."/>
            <person name="Aerts A."/>
            <person name="Otillar R.P."/>
            <person name="Terry A.Y."/>
            <person name="Boore J.L."/>
            <person name="Simakov O."/>
            <person name="Marletaz F."/>
            <person name="Cho S.-J."/>
            <person name="Edsinger-Gonzales E."/>
            <person name="Havlak P."/>
            <person name="Kuo D.-H."/>
            <person name="Larsson T."/>
            <person name="Lv J."/>
            <person name="Arendt D."/>
            <person name="Savage R."/>
            <person name="Osoegawa K."/>
            <person name="de Jong P."/>
            <person name="Lindberg D.R."/>
            <person name="Seaver E.C."/>
            <person name="Weisblat D.A."/>
            <person name="Putnam N.H."/>
            <person name="Grigoriev I.V."/>
            <person name="Rokhsar D.S."/>
        </authorList>
    </citation>
    <scope>NUCLEOTIDE SEQUENCE</scope>
    <source>
        <strain evidence="40">I ESC-2004</strain>
    </source>
</reference>
<evidence type="ECO:0000256" key="20">
    <source>
        <dbReference type="ARBA" id="ARBA00023125"/>
    </source>
</evidence>
<feature type="domain" description="PARP-type" evidence="33">
    <location>
        <begin position="99"/>
        <end position="182"/>
    </location>
</feature>
<dbReference type="FunFam" id="3.90.228.10:FF:000002">
    <property type="entry name" value="Poly [ADP-ribose] polymerase"/>
    <property type="match status" value="1"/>
</dbReference>
<dbReference type="SUPFAM" id="SSF47587">
    <property type="entry name" value="Domain of poly(ADP-ribose) polymerase"/>
    <property type="match status" value="1"/>
</dbReference>
<evidence type="ECO:0000256" key="25">
    <source>
        <dbReference type="ARBA" id="ARBA00024347"/>
    </source>
</evidence>
<keyword evidence="15" id="KW-0863">Zinc-finger</keyword>
<feature type="domain" description="PARP catalytic" evidence="35">
    <location>
        <begin position="770"/>
        <end position="994"/>
    </location>
</feature>
<keyword evidence="9 30" id="KW-0328">Glycosyltransferase</keyword>
<dbReference type="SMART" id="SM01335">
    <property type="entry name" value="PADR1"/>
    <property type="match status" value="1"/>
</dbReference>
<evidence type="ECO:0000256" key="32">
    <source>
        <dbReference type="SAM" id="MobiDB-lite"/>
    </source>
</evidence>
<dbReference type="Pfam" id="PF00644">
    <property type="entry name" value="PARP"/>
    <property type="match status" value="1"/>
</dbReference>
<dbReference type="CDD" id="cd08001">
    <property type="entry name" value="WGR_PARP1_like"/>
    <property type="match status" value="1"/>
</dbReference>
<dbReference type="GO" id="GO:0005730">
    <property type="term" value="C:nucleolus"/>
    <property type="evidence" value="ECO:0007669"/>
    <property type="project" value="UniProtKB-SubCell"/>
</dbReference>
<comment type="catalytic activity">
    <reaction evidence="23">
        <text>L-glutamyl-[protein] + NAD(+) = 5-O-(ADP-D-ribosyl)-L-glutamyl-[protein] + nicotinamide</text>
        <dbReference type="Rhea" id="RHEA:58224"/>
        <dbReference type="Rhea" id="RHEA-COMP:10208"/>
        <dbReference type="Rhea" id="RHEA-COMP:15089"/>
        <dbReference type="ChEBI" id="CHEBI:17154"/>
        <dbReference type="ChEBI" id="CHEBI:29973"/>
        <dbReference type="ChEBI" id="CHEBI:57540"/>
        <dbReference type="ChEBI" id="CHEBI:142540"/>
    </reaction>
    <physiologicalReaction direction="left-to-right" evidence="23">
        <dbReference type="Rhea" id="RHEA:58225"/>
    </physiologicalReaction>
</comment>
<dbReference type="SUPFAM" id="SSF142921">
    <property type="entry name" value="WGR domain-like"/>
    <property type="match status" value="1"/>
</dbReference>